<accession>A0A9P6NE85</accession>
<organism evidence="2 3">
    <name type="scientific">Cronartium quercuum f. sp. fusiforme G11</name>
    <dbReference type="NCBI Taxonomy" id="708437"/>
    <lineage>
        <taxon>Eukaryota</taxon>
        <taxon>Fungi</taxon>
        <taxon>Dikarya</taxon>
        <taxon>Basidiomycota</taxon>
        <taxon>Pucciniomycotina</taxon>
        <taxon>Pucciniomycetes</taxon>
        <taxon>Pucciniales</taxon>
        <taxon>Coleosporiaceae</taxon>
        <taxon>Cronartium</taxon>
    </lineage>
</organism>
<dbReference type="Proteomes" id="UP000886653">
    <property type="component" value="Unassembled WGS sequence"/>
</dbReference>
<evidence type="ECO:0000256" key="1">
    <source>
        <dbReference type="SAM" id="MobiDB-lite"/>
    </source>
</evidence>
<gene>
    <name evidence="2" type="ORF">CROQUDRAFT_110077</name>
</gene>
<proteinExistence type="predicted"/>
<keyword evidence="3" id="KW-1185">Reference proteome</keyword>
<dbReference type="AlphaFoldDB" id="A0A9P6NE85"/>
<evidence type="ECO:0000313" key="2">
    <source>
        <dbReference type="EMBL" id="KAG0142115.1"/>
    </source>
</evidence>
<comment type="caution">
    <text evidence="2">The sequence shown here is derived from an EMBL/GenBank/DDBJ whole genome shotgun (WGS) entry which is preliminary data.</text>
</comment>
<feature type="compositionally biased region" description="Polar residues" evidence="1">
    <location>
        <begin position="32"/>
        <end position="41"/>
    </location>
</feature>
<reference evidence="2" key="1">
    <citation type="submission" date="2013-11" db="EMBL/GenBank/DDBJ databases">
        <title>Genome sequence of the fusiform rust pathogen reveals effectors for host alternation and coevolution with pine.</title>
        <authorList>
            <consortium name="DOE Joint Genome Institute"/>
            <person name="Smith K."/>
            <person name="Pendleton A."/>
            <person name="Kubisiak T."/>
            <person name="Anderson C."/>
            <person name="Salamov A."/>
            <person name="Aerts A."/>
            <person name="Riley R."/>
            <person name="Clum A."/>
            <person name="Lindquist E."/>
            <person name="Ence D."/>
            <person name="Campbell M."/>
            <person name="Kronenberg Z."/>
            <person name="Feau N."/>
            <person name="Dhillon B."/>
            <person name="Hamelin R."/>
            <person name="Burleigh J."/>
            <person name="Smith J."/>
            <person name="Yandell M."/>
            <person name="Nelson C."/>
            <person name="Grigoriev I."/>
            <person name="Davis J."/>
        </authorList>
    </citation>
    <scope>NUCLEOTIDE SEQUENCE</scope>
    <source>
        <strain evidence="2">G11</strain>
    </source>
</reference>
<dbReference type="EMBL" id="MU167360">
    <property type="protein sequence ID" value="KAG0142115.1"/>
    <property type="molecule type" value="Genomic_DNA"/>
</dbReference>
<sequence>MRRIEPSIRQPSLPHSPILSSVKSDSDNSNSQHSADSQDTQLITGIVAQTRSATTAHSMATNNTSDEPPTVDFFVIPSGGEMPGASALKSLARLEDDNAQEWKSGLR</sequence>
<feature type="compositionally biased region" description="Low complexity" evidence="1">
    <location>
        <begin position="20"/>
        <end position="31"/>
    </location>
</feature>
<evidence type="ECO:0000313" key="3">
    <source>
        <dbReference type="Proteomes" id="UP000886653"/>
    </source>
</evidence>
<name>A0A9P6NE85_9BASI</name>
<feature type="region of interest" description="Disordered" evidence="1">
    <location>
        <begin position="1"/>
        <end position="41"/>
    </location>
</feature>
<protein>
    <submittedName>
        <fullName evidence="2">Uncharacterized protein</fullName>
    </submittedName>
</protein>